<accession>A0A521ATF3</accession>
<evidence type="ECO:0000313" key="2">
    <source>
        <dbReference type="Proteomes" id="UP000320300"/>
    </source>
</evidence>
<dbReference type="OrthoDB" id="2613830at2"/>
<reference evidence="1 2" key="1">
    <citation type="submission" date="2017-05" db="EMBL/GenBank/DDBJ databases">
        <authorList>
            <person name="Varghese N."/>
            <person name="Submissions S."/>
        </authorList>
    </citation>
    <scope>NUCLEOTIDE SEQUENCE [LARGE SCALE GENOMIC DNA]</scope>
    <source>
        <strain evidence="1 2">DSM 19036</strain>
    </source>
</reference>
<protein>
    <recommendedName>
        <fullName evidence="3">SnoaL-like domain-containing protein</fullName>
    </recommendedName>
</protein>
<keyword evidence="2" id="KW-1185">Reference proteome</keyword>
<evidence type="ECO:0000313" key="1">
    <source>
        <dbReference type="EMBL" id="SMO38089.1"/>
    </source>
</evidence>
<dbReference type="SUPFAM" id="SSF54427">
    <property type="entry name" value="NTF2-like"/>
    <property type="match status" value="1"/>
</dbReference>
<organism evidence="1 2">
    <name type="scientific">Pedobacter westerhofensis</name>
    <dbReference type="NCBI Taxonomy" id="425512"/>
    <lineage>
        <taxon>Bacteria</taxon>
        <taxon>Pseudomonadati</taxon>
        <taxon>Bacteroidota</taxon>
        <taxon>Sphingobacteriia</taxon>
        <taxon>Sphingobacteriales</taxon>
        <taxon>Sphingobacteriaceae</taxon>
        <taxon>Pedobacter</taxon>
    </lineage>
</organism>
<dbReference type="Gene3D" id="3.10.450.50">
    <property type="match status" value="1"/>
</dbReference>
<dbReference type="InterPro" id="IPR032710">
    <property type="entry name" value="NTF2-like_dom_sf"/>
</dbReference>
<gene>
    <name evidence="1" type="ORF">SAMN06265348_101425</name>
</gene>
<dbReference type="RefSeq" id="WP_142526513.1">
    <property type="nucleotide sequence ID" value="NZ_CBCSJO010000002.1"/>
</dbReference>
<dbReference type="EMBL" id="FXTN01000001">
    <property type="protein sequence ID" value="SMO38089.1"/>
    <property type="molecule type" value="Genomic_DNA"/>
</dbReference>
<evidence type="ECO:0008006" key="3">
    <source>
        <dbReference type="Google" id="ProtNLM"/>
    </source>
</evidence>
<dbReference type="AlphaFoldDB" id="A0A521ATF3"/>
<sequence length="119" mass="13165">MTNQEALMMEDNLNQVWNERDPDLRLKAIHRIYSATATLNHVGDQVSGFDAINASVSATQKALPPNFVFSRLKPVIINNSIGRLIWGAGPIGESPVATGMDIAHFENGKIRSLYVFLEK</sequence>
<name>A0A521ATF3_9SPHI</name>
<dbReference type="Proteomes" id="UP000320300">
    <property type="component" value="Unassembled WGS sequence"/>
</dbReference>
<proteinExistence type="predicted"/>